<feature type="transmembrane region" description="Helical" evidence="1">
    <location>
        <begin position="97"/>
        <end position="113"/>
    </location>
</feature>
<keyword evidence="1" id="KW-1133">Transmembrane helix</keyword>
<protein>
    <submittedName>
        <fullName evidence="2">Uncharacterized protein</fullName>
    </submittedName>
</protein>
<evidence type="ECO:0000313" key="3">
    <source>
        <dbReference type="Proteomes" id="UP000198896"/>
    </source>
</evidence>
<name>A0A1I2AM05_9FIRM</name>
<keyword evidence="1" id="KW-0472">Membrane</keyword>
<feature type="transmembrane region" description="Helical" evidence="1">
    <location>
        <begin position="183"/>
        <end position="207"/>
    </location>
</feature>
<feature type="transmembrane region" description="Helical" evidence="1">
    <location>
        <begin position="125"/>
        <end position="145"/>
    </location>
</feature>
<proteinExistence type="predicted"/>
<feature type="transmembrane region" description="Helical" evidence="1">
    <location>
        <begin position="151"/>
        <end position="176"/>
    </location>
</feature>
<organism evidence="2 3">
    <name type="scientific">Succiniclasticum ruminis DSM 9236</name>
    <dbReference type="NCBI Taxonomy" id="1123323"/>
    <lineage>
        <taxon>Bacteria</taxon>
        <taxon>Bacillati</taxon>
        <taxon>Bacillota</taxon>
        <taxon>Negativicutes</taxon>
        <taxon>Acidaminococcales</taxon>
        <taxon>Acidaminococcaceae</taxon>
        <taxon>Succiniclasticum</taxon>
    </lineage>
</organism>
<dbReference type="RefSeq" id="WP_093913371.1">
    <property type="nucleotide sequence ID" value="NZ_FONL01000006.1"/>
</dbReference>
<keyword evidence="1" id="KW-0812">Transmembrane</keyword>
<gene>
    <name evidence="2" type="ORF">SAMN05216245_10683</name>
</gene>
<keyword evidence="3" id="KW-1185">Reference proteome</keyword>
<dbReference type="Proteomes" id="UP000198896">
    <property type="component" value="Unassembled WGS sequence"/>
</dbReference>
<dbReference type="EMBL" id="FONL01000006">
    <property type="protein sequence ID" value="SFE45034.1"/>
    <property type="molecule type" value="Genomic_DNA"/>
</dbReference>
<accession>A0A1I2AM05</accession>
<dbReference type="STRING" id="1123323.SAMN05216245_10683"/>
<feature type="transmembrane region" description="Helical" evidence="1">
    <location>
        <begin position="73"/>
        <end position="91"/>
    </location>
</feature>
<sequence length="209" mass="22946">MNRWNGGVLLWAGLVLLSSVLFLYGTLVTPAKPLTWSVVPTLLAGIFPWTGLLLKSCKDGISESRTEDLRRNLCLLLWGVTALTVCSWFQVQRVLGLVLGFPAFAMLTGWNIDRMLREEGNRFTGWARASVLTCLLAAAGCVLIVQHMPELLFGGMVLSLVILMMGAGIGIALLYYRDGVLAVWIHVATGVLVMFILYFFLLPVAGIQM</sequence>
<feature type="transmembrane region" description="Helical" evidence="1">
    <location>
        <begin position="7"/>
        <end position="27"/>
    </location>
</feature>
<evidence type="ECO:0000313" key="2">
    <source>
        <dbReference type="EMBL" id="SFE45034.1"/>
    </source>
</evidence>
<dbReference type="AlphaFoldDB" id="A0A1I2AM05"/>
<feature type="transmembrane region" description="Helical" evidence="1">
    <location>
        <begin position="33"/>
        <end position="52"/>
    </location>
</feature>
<dbReference type="OrthoDB" id="9775035at2"/>
<reference evidence="2 3" key="1">
    <citation type="submission" date="2016-10" db="EMBL/GenBank/DDBJ databases">
        <authorList>
            <person name="de Groot N.N."/>
        </authorList>
    </citation>
    <scope>NUCLEOTIDE SEQUENCE [LARGE SCALE GENOMIC DNA]</scope>
    <source>
        <strain evidence="2 3">DSM 9236</strain>
    </source>
</reference>
<evidence type="ECO:0000256" key="1">
    <source>
        <dbReference type="SAM" id="Phobius"/>
    </source>
</evidence>